<reference evidence="3" key="1">
    <citation type="submission" date="2022-11" db="EMBL/GenBank/DDBJ databases">
        <title>Genome Sequence of Cubamyces cubensis.</title>
        <authorList>
            <person name="Buettner E."/>
        </authorList>
    </citation>
    <scope>NUCLEOTIDE SEQUENCE</scope>
    <source>
        <strain evidence="3">MPL-01</strain>
    </source>
</reference>
<gene>
    <name evidence="3" type="ORF">ONZ51_g6206</name>
</gene>
<organism evidence="3 4">
    <name type="scientific">Trametes cubensis</name>
    <dbReference type="NCBI Taxonomy" id="1111947"/>
    <lineage>
        <taxon>Eukaryota</taxon>
        <taxon>Fungi</taxon>
        <taxon>Dikarya</taxon>
        <taxon>Basidiomycota</taxon>
        <taxon>Agaricomycotina</taxon>
        <taxon>Agaricomycetes</taxon>
        <taxon>Polyporales</taxon>
        <taxon>Polyporaceae</taxon>
        <taxon>Trametes</taxon>
    </lineage>
</organism>
<dbReference type="PANTHER" id="PTHR42961">
    <property type="entry name" value="IRON-SULFUR PROTEIN NUBPL"/>
    <property type="match status" value="1"/>
</dbReference>
<dbReference type="GO" id="GO:0032981">
    <property type="term" value="P:mitochondrial respiratory chain complex I assembly"/>
    <property type="evidence" value="ECO:0007669"/>
    <property type="project" value="TreeGrafter"/>
</dbReference>
<keyword evidence="2" id="KW-0067">ATP-binding</keyword>
<name>A0AAD7XCW5_9APHY</name>
<dbReference type="AlphaFoldDB" id="A0AAD7XCW5"/>
<dbReference type="GO" id="GO:0005524">
    <property type="term" value="F:ATP binding"/>
    <property type="evidence" value="ECO:0007669"/>
    <property type="project" value="UniProtKB-KW"/>
</dbReference>
<dbReference type="EMBL" id="JAPEVG010000145">
    <property type="protein sequence ID" value="KAJ8481098.1"/>
    <property type="molecule type" value="Genomic_DNA"/>
</dbReference>
<evidence type="ECO:0000313" key="4">
    <source>
        <dbReference type="Proteomes" id="UP001215151"/>
    </source>
</evidence>
<dbReference type="Pfam" id="PF10609">
    <property type="entry name" value="ParA"/>
    <property type="match status" value="1"/>
</dbReference>
<dbReference type="GO" id="GO:0005739">
    <property type="term" value="C:mitochondrion"/>
    <property type="evidence" value="ECO:0007669"/>
    <property type="project" value="TreeGrafter"/>
</dbReference>
<dbReference type="GO" id="GO:0051539">
    <property type="term" value="F:4 iron, 4 sulfur cluster binding"/>
    <property type="evidence" value="ECO:0007669"/>
    <property type="project" value="TreeGrafter"/>
</dbReference>
<evidence type="ECO:0000313" key="3">
    <source>
        <dbReference type="EMBL" id="KAJ8481098.1"/>
    </source>
</evidence>
<protein>
    <submittedName>
        <fullName evidence="3">Uncharacterized protein</fullName>
    </submittedName>
</protein>
<comment type="caution">
    <text evidence="3">The sequence shown here is derived from an EMBL/GenBank/DDBJ whole genome shotgun (WGS) entry which is preliminary data.</text>
</comment>
<accession>A0AAD7XCW5</accession>
<sequence>MRILWAFPDVRDHLRRCRAKAVPIQKRSLPHVKQVLAVASGKGGVGKSTVAVNLALSLAMHAEHAPRQRPRVGVLDLDIFGPSIPKLMALEDAEEPRLTEGKPGAMVPLVNHGLPCMSMGFLLPKSQGTDSSTDTPVVWRGLMVQKAAQQLLFDVDWRDPESDAELDLLVIDMPPGTGDVALTLAQLVKVEGEDAS</sequence>
<dbReference type="InterPro" id="IPR033756">
    <property type="entry name" value="YlxH/NBP35"/>
</dbReference>
<keyword evidence="4" id="KW-1185">Reference proteome</keyword>
<dbReference type="GO" id="GO:0016226">
    <property type="term" value="P:iron-sulfur cluster assembly"/>
    <property type="evidence" value="ECO:0007669"/>
    <property type="project" value="InterPro"/>
</dbReference>
<evidence type="ECO:0000256" key="2">
    <source>
        <dbReference type="ARBA" id="ARBA00022840"/>
    </source>
</evidence>
<evidence type="ECO:0000256" key="1">
    <source>
        <dbReference type="ARBA" id="ARBA00022741"/>
    </source>
</evidence>
<dbReference type="InterPro" id="IPR044304">
    <property type="entry name" value="NUBPL-like"/>
</dbReference>
<dbReference type="SUPFAM" id="SSF52540">
    <property type="entry name" value="P-loop containing nucleoside triphosphate hydrolases"/>
    <property type="match status" value="1"/>
</dbReference>
<dbReference type="Gene3D" id="3.40.50.300">
    <property type="entry name" value="P-loop containing nucleotide triphosphate hydrolases"/>
    <property type="match status" value="1"/>
</dbReference>
<dbReference type="InterPro" id="IPR027417">
    <property type="entry name" value="P-loop_NTPase"/>
</dbReference>
<dbReference type="PANTHER" id="PTHR42961:SF2">
    <property type="entry name" value="IRON-SULFUR PROTEIN NUBPL"/>
    <property type="match status" value="1"/>
</dbReference>
<dbReference type="Proteomes" id="UP001215151">
    <property type="component" value="Unassembled WGS sequence"/>
</dbReference>
<keyword evidence="1" id="KW-0547">Nucleotide-binding</keyword>
<proteinExistence type="predicted"/>